<dbReference type="PROSITE" id="PS00383">
    <property type="entry name" value="TYR_PHOSPHATASE_1"/>
    <property type="match status" value="1"/>
</dbReference>
<dbReference type="GO" id="GO:0004721">
    <property type="term" value="F:phosphoprotein phosphatase activity"/>
    <property type="evidence" value="ECO:0007669"/>
    <property type="project" value="InterPro"/>
</dbReference>
<gene>
    <name evidence="2" type="ORF">TCAP_04815</name>
</gene>
<comment type="caution">
    <text evidence="2">The sequence shown here is derived from an EMBL/GenBank/DDBJ whole genome shotgun (WGS) entry which is preliminary data.</text>
</comment>
<sequence length="260" mass="27670">MDLSAHASSLPNLRDLTALTPHLARRLVYRSAAPTPASPAALLALRIVAVFDLRSETELARALVVVPPPAGVTRLHVPVFADEDYTPEAVALRYAAYASTDTVAGFVRAYRAILRAGGPAFAHVLRHVAAPAGPTPCLVHCTAGKDRTGVLCAVVLALCGVDDETIAREYALTEEGLRDERARMAARLREVPALHGDAEAAERMLSSKPESMLATLKVLREEYGSVEDYVVNVCGLSRDEIAGIRRNLGADTQAPASSAL</sequence>
<dbReference type="PANTHER" id="PTHR31126:SF1">
    <property type="entry name" value="TYROSINE SPECIFIC PROTEIN PHOSPHATASES DOMAIN-CONTAINING PROTEIN"/>
    <property type="match status" value="1"/>
</dbReference>
<reference evidence="2 3" key="1">
    <citation type="submission" date="2017-08" db="EMBL/GenBank/DDBJ databases">
        <title>Harnessing the power of phylogenomics to disentangle the directionality and signatures of interkingdom host jumping in the parasitic fungal genus Tolypocladium.</title>
        <authorList>
            <person name="Quandt C.A."/>
            <person name="Patterson W."/>
            <person name="Spatafora J.W."/>
        </authorList>
    </citation>
    <scope>NUCLEOTIDE SEQUENCE [LARGE SCALE GENOMIC DNA]</scope>
    <source>
        <strain evidence="2 3">CBS 113982</strain>
    </source>
</reference>
<dbReference type="Proteomes" id="UP000236621">
    <property type="component" value="Unassembled WGS sequence"/>
</dbReference>
<dbReference type="Gene3D" id="3.90.190.10">
    <property type="entry name" value="Protein tyrosine phosphatase superfamily"/>
    <property type="match status" value="1"/>
</dbReference>
<keyword evidence="3" id="KW-1185">Reference proteome</keyword>
<organism evidence="2 3">
    <name type="scientific">Tolypocladium capitatum</name>
    <dbReference type="NCBI Taxonomy" id="45235"/>
    <lineage>
        <taxon>Eukaryota</taxon>
        <taxon>Fungi</taxon>
        <taxon>Dikarya</taxon>
        <taxon>Ascomycota</taxon>
        <taxon>Pezizomycotina</taxon>
        <taxon>Sordariomycetes</taxon>
        <taxon>Hypocreomycetidae</taxon>
        <taxon>Hypocreales</taxon>
        <taxon>Ophiocordycipitaceae</taxon>
        <taxon>Tolypocladium</taxon>
    </lineage>
</organism>
<dbReference type="OrthoDB" id="4920840at2759"/>
<dbReference type="InterPro" id="IPR029021">
    <property type="entry name" value="Prot-tyrosine_phosphatase-like"/>
</dbReference>
<dbReference type="InterPro" id="IPR016130">
    <property type="entry name" value="Tyr_Pase_AS"/>
</dbReference>
<dbReference type="EMBL" id="NRSZ01000787">
    <property type="protein sequence ID" value="PNY25237.1"/>
    <property type="molecule type" value="Genomic_DNA"/>
</dbReference>
<evidence type="ECO:0000259" key="1">
    <source>
        <dbReference type="PROSITE" id="PS50056"/>
    </source>
</evidence>
<dbReference type="AlphaFoldDB" id="A0A2K3QCI4"/>
<dbReference type="PROSITE" id="PS50056">
    <property type="entry name" value="TYR_PHOSPHATASE_2"/>
    <property type="match status" value="1"/>
</dbReference>
<evidence type="ECO:0000313" key="3">
    <source>
        <dbReference type="Proteomes" id="UP000236621"/>
    </source>
</evidence>
<dbReference type="InterPro" id="IPR026893">
    <property type="entry name" value="Tyr/Ser_Pase_IphP-type"/>
</dbReference>
<dbReference type="Pfam" id="PF13350">
    <property type="entry name" value="Y_phosphatase3"/>
    <property type="match status" value="1"/>
</dbReference>
<protein>
    <submittedName>
        <fullName evidence="2">Tyrosine-protein phosphatase</fullName>
    </submittedName>
</protein>
<feature type="domain" description="Tyrosine specific protein phosphatases" evidence="1">
    <location>
        <begin position="119"/>
        <end position="192"/>
    </location>
</feature>
<accession>A0A2K3QCI4</accession>
<dbReference type="InterPro" id="IPR000387">
    <property type="entry name" value="Tyr_Pase_dom"/>
</dbReference>
<dbReference type="PANTHER" id="PTHR31126">
    <property type="entry name" value="TYROSINE-PROTEIN PHOSPHATASE"/>
    <property type="match status" value="1"/>
</dbReference>
<proteinExistence type="predicted"/>
<dbReference type="SUPFAM" id="SSF52799">
    <property type="entry name" value="(Phosphotyrosine protein) phosphatases II"/>
    <property type="match status" value="1"/>
</dbReference>
<evidence type="ECO:0000313" key="2">
    <source>
        <dbReference type="EMBL" id="PNY25237.1"/>
    </source>
</evidence>
<name>A0A2K3QCI4_9HYPO</name>